<gene>
    <name evidence="12" type="ORF">BU14_0422s0015</name>
</gene>
<feature type="transmembrane region" description="Helical" evidence="10">
    <location>
        <begin position="1265"/>
        <end position="1285"/>
    </location>
</feature>
<reference evidence="12 13" key="1">
    <citation type="submission" date="2017-03" db="EMBL/GenBank/DDBJ databases">
        <title>WGS assembly of Porphyra umbilicalis.</title>
        <authorList>
            <person name="Brawley S.H."/>
            <person name="Blouin N.A."/>
            <person name="Ficko-Blean E."/>
            <person name="Wheeler G.L."/>
            <person name="Lohr M."/>
            <person name="Goodson H.V."/>
            <person name="Jenkins J.W."/>
            <person name="Blaby-Haas C.E."/>
            <person name="Helliwell K.E."/>
            <person name="Chan C."/>
            <person name="Marriage T."/>
            <person name="Bhattacharya D."/>
            <person name="Klein A.S."/>
            <person name="Badis Y."/>
            <person name="Brodie J."/>
            <person name="Cao Y."/>
            <person name="Collen J."/>
            <person name="Dittami S.M."/>
            <person name="Gachon C.M."/>
            <person name="Green B.R."/>
            <person name="Karpowicz S."/>
            <person name="Kim J.W."/>
            <person name="Kudahl U."/>
            <person name="Lin S."/>
            <person name="Michel G."/>
            <person name="Mittag M."/>
            <person name="Olson B.J."/>
            <person name="Pangilinan J."/>
            <person name="Peng Y."/>
            <person name="Qiu H."/>
            <person name="Shu S."/>
            <person name="Singer J.T."/>
            <person name="Smith A.G."/>
            <person name="Sprecher B.N."/>
            <person name="Wagner V."/>
            <person name="Wang W."/>
            <person name="Wang Z.-Y."/>
            <person name="Yan J."/>
            <person name="Yarish C."/>
            <person name="Zoeuner-Riek S."/>
            <person name="Zhuang Y."/>
            <person name="Zou Y."/>
            <person name="Lindquist E.A."/>
            <person name="Grimwood J."/>
            <person name="Barry K."/>
            <person name="Rokhsar D.S."/>
            <person name="Schmutz J."/>
            <person name="Stiller J.W."/>
            <person name="Grossman A.R."/>
            <person name="Prochnik S.E."/>
        </authorList>
    </citation>
    <scope>NUCLEOTIDE SEQUENCE [LARGE SCALE GENOMIC DNA]</scope>
    <source>
        <strain evidence="12">4086291</strain>
    </source>
</reference>
<feature type="region of interest" description="Disordered" evidence="9">
    <location>
        <begin position="800"/>
        <end position="824"/>
    </location>
</feature>
<dbReference type="SMART" id="SM00382">
    <property type="entry name" value="AAA"/>
    <property type="match status" value="2"/>
</dbReference>
<feature type="transmembrane region" description="Helical" evidence="10">
    <location>
        <begin position="1292"/>
        <end position="1314"/>
    </location>
</feature>
<dbReference type="Pfam" id="PF01061">
    <property type="entry name" value="ABC2_membrane"/>
    <property type="match status" value="2"/>
</dbReference>
<dbReference type="GO" id="GO:0140359">
    <property type="term" value="F:ABC-type transporter activity"/>
    <property type="evidence" value="ECO:0007669"/>
    <property type="project" value="InterPro"/>
</dbReference>
<keyword evidence="13" id="KW-1185">Reference proteome</keyword>
<feature type="transmembrane region" description="Helical" evidence="10">
    <location>
        <begin position="1320"/>
        <end position="1340"/>
    </location>
</feature>
<feature type="transmembrane region" description="Helical" evidence="10">
    <location>
        <begin position="601"/>
        <end position="620"/>
    </location>
</feature>
<evidence type="ECO:0000256" key="9">
    <source>
        <dbReference type="SAM" id="MobiDB-lite"/>
    </source>
</evidence>
<evidence type="ECO:0000313" key="12">
    <source>
        <dbReference type="EMBL" id="OSX72583.1"/>
    </source>
</evidence>
<feature type="transmembrane region" description="Helical" evidence="10">
    <location>
        <begin position="1209"/>
        <end position="1229"/>
    </location>
</feature>
<evidence type="ECO:0000256" key="5">
    <source>
        <dbReference type="ARBA" id="ARBA00022741"/>
    </source>
</evidence>
<feature type="compositionally biased region" description="Low complexity" evidence="9">
    <location>
        <begin position="801"/>
        <end position="811"/>
    </location>
</feature>
<dbReference type="Proteomes" id="UP000218209">
    <property type="component" value="Unassembled WGS sequence"/>
</dbReference>
<proteinExistence type="predicted"/>
<keyword evidence="5" id="KW-0547">Nucleotide-binding</keyword>
<evidence type="ECO:0000256" key="3">
    <source>
        <dbReference type="ARBA" id="ARBA00022448"/>
    </source>
</evidence>
<keyword evidence="7 10" id="KW-1133">Transmembrane helix</keyword>
<evidence type="ECO:0000313" key="13">
    <source>
        <dbReference type="Proteomes" id="UP000218209"/>
    </source>
</evidence>
<feature type="transmembrane region" description="Helical" evidence="10">
    <location>
        <begin position="1438"/>
        <end position="1459"/>
    </location>
</feature>
<dbReference type="PROSITE" id="PS50893">
    <property type="entry name" value="ABC_TRANSPORTER_2"/>
    <property type="match status" value="2"/>
</dbReference>
<feature type="transmembrane region" description="Helical" evidence="10">
    <location>
        <begin position="489"/>
        <end position="510"/>
    </location>
</feature>
<feature type="transmembrane region" description="Helical" evidence="10">
    <location>
        <begin position="699"/>
        <end position="718"/>
    </location>
</feature>
<keyword evidence="3" id="KW-0813">Transport</keyword>
<dbReference type="GO" id="GO:0005524">
    <property type="term" value="F:ATP binding"/>
    <property type="evidence" value="ECO:0007669"/>
    <property type="project" value="UniProtKB-KW"/>
</dbReference>
<dbReference type="Pfam" id="PF00005">
    <property type="entry name" value="ABC_tran"/>
    <property type="match status" value="2"/>
</dbReference>
<dbReference type="InterPro" id="IPR013525">
    <property type="entry name" value="ABC2_TM"/>
</dbReference>
<evidence type="ECO:0000259" key="11">
    <source>
        <dbReference type="PROSITE" id="PS50893"/>
    </source>
</evidence>
<feature type="transmembrane region" description="Helical" evidence="10">
    <location>
        <begin position="454"/>
        <end position="477"/>
    </location>
</feature>
<keyword evidence="8 10" id="KW-0472">Membrane</keyword>
<keyword evidence="6" id="KW-0067">ATP-binding</keyword>
<evidence type="ECO:0000256" key="7">
    <source>
        <dbReference type="ARBA" id="ARBA00022989"/>
    </source>
</evidence>
<dbReference type="OrthoDB" id="4660at2759"/>
<dbReference type="InterPro" id="IPR017871">
    <property type="entry name" value="ABC_transporter-like_CS"/>
</dbReference>
<dbReference type="Gene3D" id="3.40.50.300">
    <property type="entry name" value="P-loop containing nucleotide triphosphate hydrolases"/>
    <property type="match status" value="2"/>
</dbReference>
<dbReference type="InterPro" id="IPR027417">
    <property type="entry name" value="P-loop_NTPase"/>
</dbReference>
<evidence type="ECO:0000256" key="8">
    <source>
        <dbReference type="ARBA" id="ARBA00023136"/>
    </source>
</evidence>
<dbReference type="GO" id="GO:0016887">
    <property type="term" value="F:ATP hydrolysis activity"/>
    <property type="evidence" value="ECO:0007669"/>
    <property type="project" value="InterPro"/>
</dbReference>
<dbReference type="PROSITE" id="PS00211">
    <property type="entry name" value="ABC_TRANSPORTER_1"/>
    <property type="match status" value="1"/>
</dbReference>
<keyword evidence="4 10" id="KW-0812">Transmembrane</keyword>
<evidence type="ECO:0000256" key="4">
    <source>
        <dbReference type="ARBA" id="ARBA00022692"/>
    </source>
</evidence>
<name>A0A1X6NW39_PORUM</name>
<feature type="domain" description="ABC transporter" evidence="11">
    <location>
        <begin position="830"/>
        <end position="1071"/>
    </location>
</feature>
<evidence type="ECO:0000256" key="6">
    <source>
        <dbReference type="ARBA" id="ARBA00022840"/>
    </source>
</evidence>
<dbReference type="InterPro" id="IPR003439">
    <property type="entry name" value="ABC_transporter-like_ATP-bd"/>
</dbReference>
<sequence>MKRPGAKTATYWRTKEEVEAEYGEWYKEPRYDPESDAYDAAAYEALVKEIVDKAGLTQPEVGVSWRDLTARVNVASGPVRDTVGTQALGVWKGLYQTAVRSVRWGKATRLPEAERHHTILSSVSGYARPGEMVLVLAPPGGGASTLLNLLALRRAGLSSTAGQVLYNGEEIPCADRVAVNHVLRFVGQRDEHFAQLSVRHTLAYAAEFKLPDFYPYAPVLRRHRVLLVARTLGIVNTLDTPVGDAILRGVSGGEKKRVTVGEMAVAGIAGSVVAMDNWSKGLDSATTLDIVRAIRGFTRRSQSVVISSMQQPPEEVFNEFDKLCVLDAGRCLYFGPTDRALDYFTGLGFTKPTTRSVPELITTVSDPAFQGDLVTPGCEDTAPRTVGDFVDAFAKSPFARDVTAALDEGVKGTPRPDLTPDLQRKVRRQSLQSPFRQFIILLRRSVQLIVSQPVTFIVTVLANVVFGLVLGSIFFNVDMTESGAFSRGGLLFLGMLFLAFGELGGVPTKFAERTVFAKQSSGAGFYSVMPFVVSASLVDALTVFVKTVCYSTSIYFLAGLNLGTFGERFAYYIAVLFFLSLFVSTYARLLSSMGNKDLANALGGVGLIVMVMFSGFLVPYDSIPNFLIWLYWASPVQWAYHALLINEYTGLDFTCSPEGLVPFNTAIPDALKVCPPSLSSGTAYVAANFQARLGGMWRLWDILVLFGFYVLCLGLTIFQMSRLKPQGYAYRAPADAIDPDERSAPRMSLDAHFSRNSTTSLTGATAVTIGALRDKYGSGAGGASKSIKASASGGDVAMAATTSSSSSHSSTGDPVGAGKQSTTGGHGAVLTWHNLNYTVDANGEPKQLLNNVMGFAEHGRMLALMGSSGAGKTTLLDVLAQRKTGGDVAGDVLVNGVELAPLSFAKISGYVEQADLHVQEATVREALQFSAALRGGRDVSEADQAARVEDAMDKLQLRSVQDQLILSLAPSHLKKLTIGCELVGIGSDAILFLDEPTSGLDARDALSVIAGLRLIAADRVAVVCTIHQPSQELFASFDRLLLLSRGGNMVYMGDLNAAEGEPLEGVAGGKLMAYFQDHGAAPLPQGRNPAEHMLTVIGAGTSGSSEIDWNRVWLDSDERKAIEGRIDGSDGKPPLVSEQLHGRVPEGGKRAASRRQQLRYCIVRMYRRFWRLPAYNFTRLMTMLFLACLLGLALLQIASFSNDDNTQEAAGLIPGAAFLSILPGILSTNNAVSPAISTRAAMYRELAAGEYGVWAFYVAQGAAEVPYAVLTTVAFLVPYNALVGLPWSAFPFYLLAAVLFYTFAIFIGQAIAAVSPTEEIALTLAPLVNTILNVLSGFLIKRADIPSYWIWLYWANPYAYFNAAVLRNLLSDMTFTCPPEERLIIPRPAEFSTCTAIPDGASYVDVTRPSGAPACAACPINSGSQVLERFTVMDVDKWIGIVALVGFIVLARVATALALKFTRHMTR</sequence>
<evidence type="ECO:0000256" key="1">
    <source>
        <dbReference type="ARBA" id="ARBA00004141"/>
    </source>
</evidence>
<dbReference type="InterPro" id="IPR003593">
    <property type="entry name" value="AAA+_ATPase"/>
</dbReference>
<evidence type="ECO:0000256" key="10">
    <source>
        <dbReference type="SAM" id="Phobius"/>
    </source>
</evidence>
<feature type="transmembrane region" description="Helical" evidence="10">
    <location>
        <begin position="531"/>
        <end position="557"/>
    </location>
</feature>
<feature type="transmembrane region" description="Helical" evidence="10">
    <location>
        <begin position="569"/>
        <end position="589"/>
    </location>
</feature>
<dbReference type="SUPFAM" id="SSF52540">
    <property type="entry name" value="P-loop containing nucleoside triphosphate hydrolases"/>
    <property type="match status" value="2"/>
</dbReference>
<comment type="subcellular location">
    <subcellularLocation>
        <location evidence="1">Membrane</location>
        <topology evidence="1">Multi-pass membrane protein</topology>
    </subcellularLocation>
</comment>
<feature type="domain" description="ABC transporter" evidence="11">
    <location>
        <begin position="102"/>
        <end position="353"/>
    </location>
</feature>
<evidence type="ECO:0000256" key="2">
    <source>
        <dbReference type="ARBA" id="ARBA00014334"/>
    </source>
</evidence>
<feature type="transmembrane region" description="Helical" evidence="10">
    <location>
        <begin position="1174"/>
        <end position="1197"/>
    </location>
</feature>
<dbReference type="GO" id="GO:0016020">
    <property type="term" value="C:membrane"/>
    <property type="evidence" value="ECO:0007669"/>
    <property type="project" value="UniProtKB-SubCell"/>
</dbReference>
<dbReference type="PANTHER" id="PTHR19241">
    <property type="entry name" value="ATP-BINDING CASSETTE TRANSPORTER"/>
    <property type="match status" value="1"/>
</dbReference>
<dbReference type="EMBL" id="KV919051">
    <property type="protein sequence ID" value="OSX72583.1"/>
    <property type="molecule type" value="Genomic_DNA"/>
</dbReference>
<accession>A0A1X6NW39</accession>
<protein>
    <recommendedName>
        <fullName evidence="2">Probable ATP-dependent transporter ycf16</fullName>
    </recommendedName>
</protein>
<organism evidence="12 13">
    <name type="scientific">Porphyra umbilicalis</name>
    <name type="common">Purple laver</name>
    <name type="synonym">Red alga</name>
    <dbReference type="NCBI Taxonomy" id="2786"/>
    <lineage>
        <taxon>Eukaryota</taxon>
        <taxon>Rhodophyta</taxon>
        <taxon>Bangiophyceae</taxon>
        <taxon>Bangiales</taxon>
        <taxon>Bangiaceae</taxon>
        <taxon>Porphyra</taxon>
    </lineage>
</organism>